<evidence type="ECO:0000256" key="7">
    <source>
        <dbReference type="SAM" id="MobiDB-lite"/>
    </source>
</evidence>
<proteinExistence type="inferred from homology"/>
<evidence type="ECO:0000259" key="9">
    <source>
        <dbReference type="Pfam" id="PF21338"/>
    </source>
</evidence>
<dbReference type="SUPFAM" id="SSF55869">
    <property type="entry name" value="DNA topoisomerase I domain"/>
    <property type="match status" value="1"/>
</dbReference>
<evidence type="ECO:0000256" key="1">
    <source>
        <dbReference type="ARBA" id="ARBA00000213"/>
    </source>
</evidence>
<dbReference type="InterPro" id="IPR049331">
    <property type="entry name" value="Top1B_N_bact"/>
</dbReference>
<organism evidence="10 11">
    <name type="scientific">Rubellimicrobium roseum</name>
    <dbReference type="NCBI Taxonomy" id="687525"/>
    <lineage>
        <taxon>Bacteria</taxon>
        <taxon>Pseudomonadati</taxon>
        <taxon>Pseudomonadota</taxon>
        <taxon>Alphaproteobacteria</taxon>
        <taxon>Rhodobacterales</taxon>
        <taxon>Roseobacteraceae</taxon>
        <taxon>Rubellimicrobium</taxon>
    </lineage>
</organism>
<dbReference type="Gene3D" id="1.10.132.120">
    <property type="match status" value="1"/>
</dbReference>
<dbReference type="GO" id="GO:0006265">
    <property type="term" value="P:DNA topological change"/>
    <property type="evidence" value="ECO:0007669"/>
    <property type="project" value="InterPro"/>
</dbReference>
<protein>
    <recommendedName>
        <fullName evidence="3">DNA topoisomerase</fullName>
        <ecNumber evidence="3">5.6.2.1</ecNumber>
    </recommendedName>
</protein>
<comment type="caution">
    <text evidence="10">The sequence shown here is derived from an EMBL/GenBank/DDBJ whole genome shotgun (WGS) entry which is preliminary data.</text>
</comment>
<dbReference type="InterPro" id="IPR013500">
    <property type="entry name" value="TopoI_cat_euk"/>
</dbReference>
<feature type="domain" description="DNA topoisomerase I catalytic core eukaryotic-type" evidence="8">
    <location>
        <begin position="133"/>
        <end position="304"/>
    </location>
</feature>
<comment type="similarity">
    <text evidence="2">Belongs to the type IB topoisomerase family.</text>
</comment>
<dbReference type="InterPro" id="IPR001631">
    <property type="entry name" value="TopoI"/>
</dbReference>
<feature type="region of interest" description="Disordered" evidence="7">
    <location>
        <begin position="1"/>
        <end position="28"/>
    </location>
</feature>
<sequence>MALRLRPGRNGGPAGSQPRGGGVKDGDIIEDPYEAASSLAVPVEVPEGLVYVTDAMPGIHRRKRGKGFTYVGPDGTTIERGTERERLERLGVPPAYERVWICPLPNGHLQATGYDQRERKQYRYHPNWSSHRAGTKFDRLVDFGHALPQIRARVARDLRAPPGDPRFALAAAVTLIDRLSLRVGNEEYARENGSYGALTLRNRHVKLRDGQIQLDFKAKSGQRVRRSLKDRRLLQVLEKASDLPGAELLTWVDEDGRAHHLTSTQLNEYLDEADGDDSLAFTAKTFRTWAGTLAAFERLEQGDAPKIKALAEAASQRLHNTPTVAKQAYIHPAVLNLAGQVPELPPPDPLPGLSSAEARLLAFLEAPPVT</sequence>
<evidence type="ECO:0000256" key="6">
    <source>
        <dbReference type="ARBA" id="ARBA00023235"/>
    </source>
</evidence>
<dbReference type="GO" id="GO:0003677">
    <property type="term" value="F:DNA binding"/>
    <property type="evidence" value="ECO:0007669"/>
    <property type="project" value="UniProtKB-KW"/>
</dbReference>
<keyword evidence="5" id="KW-0238">DNA-binding</keyword>
<evidence type="ECO:0000256" key="4">
    <source>
        <dbReference type="ARBA" id="ARBA00023029"/>
    </source>
</evidence>
<dbReference type="Proteomes" id="UP000305709">
    <property type="component" value="Unassembled WGS sequence"/>
</dbReference>
<dbReference type="Pfam" id="PF01028">
    <property type="entry name" value="Topoisom_I"/>
    <property type="match status" value="1"/>
</dbReference>
<dbReference type="PRINTS" id="PR00416">
    <property type="entry name" value="EUTPISMRASEI"/>
</dbReference>
<dbReference type="EMBL" id="VDFV01000008">
    <property type="protein sequence ID" value="TNC72455.1"/>
    <property type="molecule type" value="Genomic_DNA"/>
</dbReference>
<reference evidence="10 11" key="1">
    <citation type="submission" date="2019-06" db="EMBL/GenBank/DDBJ databases">
        <authorList>
            <person name="Jiang L."/>
        </authorList>
    </citation>
    <scope>NUCLEOTIDE SEQUENCE [LARGE SCALE GENOMIC DNA]</scope>
    <source>
        <strain evidence="10 11">YIM 48858</strain>
    </source>
</reference>
<dbReference type="EC" id="5.6.2.1" evidence="3"/>
<evidence type="ECO:0000259" key="8">
    <source>
        <dbReference type="Pfam" id="PF01028"/>
    </source>
</evidence>
<dbReference type="Gene3D" id="3.30.66.10">
    <property type="entry name" value="DNA topoisomerase I domain"/>
    <property type="match status" value="1"/>
</dbReference>
<dbReference type="InterPro" id="IPR014711">
    <property type="entry name" value="TopoI_cat_a-hlx-sub_euk"/>
</dbReference>
<accession>A0A5C4NEW5</accession>
<dbReference type="AlphaFoldDB" id="A0A5C4NEW5"/>
<comment type="catalytic activity">
    <reaction evidence="1">
        <text>ATP-independent breakage of single-stranded DNA, followed by passage and rejoining.</text>
        <dbReference type="EC" id="5.6.2.1"/>
    </reaction>
</comment>
<dbReference type="Gene3D" id="3.90.15.10">
    <property type="entry name" value="Topoisomerase I, Chain A, domain 3"/>
    <property type="match status" value="1"/>
</dbReference>
<evidence type="ECO:0000256" key="2">
    <source>
        <dbReference type="ARBA" id="ARBA00006645"/>
    </source>
</evidence>
<keyword evidence="6 10" id="KW-0413">Isomerase</keyword>
<name>A0A5C4NEW5_9RHOB</name>
<dbReference type="PROSITE" id="PS52038">
    <property type="entry name" value="TOPO_IB_2"/>
    <property type="match status" value="1"/>
</dbReference>
<evidence type="ECO:0000313" key="10">
    <source>
        <dbReference type="EMBL" id="TNC72455.1"/>
    </source>
</evidence>
<dbReference type="GO" id="GO:0003917">
    <property type="term" value="F:DNA topoisomerase type I (single strand cut, ATP-independent) activity"/>
    <property type="evidence" value="ECO:0007669"/>
    <property type="project" value="UniProtKB-EC"/>
</dbReference>
<evidence type="ECO:0000256" key="3">
    <source>
        <dbReference type="ARBA" id="ARBA00012891"/>
    </source>
</evidence>
<dbReference type="Pfam" id="PF21338">
    <property type="entry name" value="Top1B_N_bact"/>
    <property type="match status" value="1"/>
</dbReference>
<dbReference type="SUPFAM" id="SSF56349">
    <property type="entry name" value="DNA breaking-rejoining enzymes"/>
    <property type="match status" value="1"/>
</dbReference>
<evidence type="ECO:0000313" key="11">
    <source>
        <dbReference type="Proteomes" id="UP000305709"/>
    </source>
</evidence>
<dbReference type="InterPro" id="IPR035447">
    <property type="entry name" value="DNA_topo_I_N_sf"/>
</dbReference>
<dbReference type="InterPro" id="IPR011010">
    <property type="entry name" value="DNA_brk_join_enz"/>
</dbReference>
<evidence type="ECO:0000256" key="5">
    <source>
        <dbReference type="ARBA" id="ARBA00023125"/>
    </source>
</evidence>
<keyword evidence="4" id="KW-0799">Topoisomerase</keyword>
<feature type="compositionally biased region" description="Gly residues" evidence="7">
    <location>
        <begin position="9"/>
        <end position="21"/>
    </location>
</feature>
<keyword evidence="11" id="KW-1185">Reference proteome</keyword>
<feature type="domain" description="DNA topoisomerase IB N-terminal" evidence="9">
    <location>
        <begin position="67"/>
        <end position="115"/>
    </location>
</feature>
<dbReference type="OrthoDB" id="9778962at2"/>
<gene>
    <name evidence="10" type="ORF">FHG71_08710</name>
</gene>